<reference evidence="2" key="1">
    <citation type="submission" date="2018-02" db="EMBL/GenBank/DDBJ databases">
        <title>Rhizophora mucronata_Transcriptome.</title>
        <authorList>
            <person name="Meera S.P."/>
            <person name="Sreeshan A."/>
            <person name="Augustine A."/>
        </authorList>
    </citation>
    <scope>NUCLEOTIDE SEQUENCE</scope>
    <source>
        <tissue evidence="2">Leaf</tissue>
    </source>
</reference>
<accession>A0A2P2ILT7</accession>
<name>A0A2P2ILT7_RHIMU</name>
<organism evidence="2">
    <name type="scientific">Rhizophora mucronata</name>
    <name type="common">Asiatic mangrove</name>
    <dbReference type="NCBI Taxonomy" id="61149"/>
    <lineage>
        <taxon>Eukaryota</taxon>
        <taxon>Viridiplantae</taxon>
        <taxon>Streptophyta</taxon>
        <taxon>Embryophyta</taxon>
        <taxon>Tracheophyta</taxon>
        <taxon>Spermatophyta</taxon>
        <taxon>Magnoliopsida</taxon>
        <taxon>eudicotyledons</taxon>
        <taxon>Gunneridae</taxon>
        <taxon>Pentapetalae</taxon>
        <taxon>rosids</taxon>
        <taxon>fabids</taxon>
        <taxon>Malpighiales</taxon>
        <taxon>Rhizophoraceae</taxon>
        <taxon>Rhizophora</taxon>
    </lineage>
</organism>
<dbReference type="AlphaFoldDB" id="A0A2P2ILT7"/>
<sequence length="99" mass="10992">MKRHRWDPNAGLSGEIIARVEQRDGTRGLQVPSQTHERVPQQVIGFSLQPSHCCTAVHNNPSVSGPVEPKHGLRNREQPASDAHSGEFNVVKGVYFWVS</sequence>
<dbReference type="EMBL" id="GGEC01001719">
    <property type="protein sequence ID" value="MBW82202.1"/>
    <property type="molecule type" value="Transcribed_RNA"/>
</dbReference>
<feature type="region of interest" description="Disordered" evidence="1">
    <location>
        <begin position="65"/>
        <end position="84"/>
    </location>
</feature>
<evidence type="ECO:0000313" key="2">
    <source>
        <dbReference type="EMBL" id="MBW82202.1"/>
    </source>
</evidence>
<feature type="compositionally biased region" description="Basic and acidic residues" evidence="1">
    <location>
        <begin position="68"/>
        <end position="79"/>
    </location>
</feature>
<evidence type="ECO:0000256" key="1">
    <source>
        <dbReference type="SAM" id="MobiDB-lite"/>
    </source>
</evidence>
<protein>
    <submittedName>
        <fullName evidence="2">Aspartic proteinase nepenthesin-1</fullName>
    </submittedName>
</protein>
<proteinExistence type="predicted"/>